<dbReference type="SMART" id="SM00065">
    <property type="entry name" value="GAF"/>
    <property type="match status" value="1"/>
</dbReference>
<organism evidence="3 4">
    <name type="scientific">Streptomyces acidiscabies</name>
    <dbReference type="NCBI Taxonomy" id="42234"/>
    <lineage>
        <taxon>Bacteria</taxon>
        <taxon>Bacillati</taxon>
        <taxon>Actinomycetota</taxon>
        <taxon>Actinomycetes</taxon>
        <taxon>Kitasatosporales</taxon>
        <taxon>Streptomycetaceae</taxon>
        <taxon>Streptomyces</taxon>
    </lineage>
</organism>
<dbReference type="InterPro" id="IPR003018">
    <property type="entry name" value="GAF"/>
</dbReference>
<evidence type="ECO:0000259" key="2">
    <source>
        <dbReference type="SMART" id="SM00065"/>
    </source>
</evidence>
<dbReference type="RefSeq" id="WP_050374597.1">
    <property type="nucleotide sequence ID" value="NZ_KQ257834.1"/>
</dbReference>
<protein>
    <submittedName>
        <fullName evidence="3">Cell wall protein</fullName>
    </submittedName>
</protein>
<dbReference type="Pfam" id="PF01590">
    <property type="entry name" value="GAF"/>
    <property type="match status" value="1"/>
</dbReference>
<dbReference type="EMBL" id="JPPY01000213">
    <property type="protein sequence ID" value="KND26263.1"/>
    <property type="molecule type" value="Genomic_DNA"/>
</dbReference>
<evidence type="ECO:0000313" key="4">
    <source>
        <dbReference type="Proteomes" id="UP000037151"/>
    </source>
</evidence>
<comment type="caution">
    <text evidence="3">The sequence shown here is derived from an EMBL/GenBank/DDBJ whole genome shotgun (WGS) entry which is preliminary data.</text>
</comment>
<accession>A0A0L0JKX6</accession>
<dbReference type="AlphaFoldDB" id="A0A0L0JKX6"/>
<feature type="coiled-coil region" evidence="1">
    <location>
        <begin position="13"/>
        <end position="40"/>
    </location>
</feature>
<reference evidence="4" key="1">
    <citation type="submission" date="2014-07" db="EMBL/GenBank/DDBJ databases">
        <title>Genome sequencing of plant-pathogenic Streptomyces species.</title>
        <authorList>
            <person name="Harrison J."/>
            <person name="Sapp M."/>
            <person name="Thwaites R."/>
            <person name="Studholme D.J."/>
        </authorList>
    </citation>
    <scope>NUCLEOTIDE SEQUENCE [LARGE SCALE GENOMIC DNA]</scope>
    <source>
        <strain evidence="4">NCPPB 4445</strain>
    </source>
</reference>
<keyword evidence="1" id="KW-0175">Coiled coil</keyword>
<gene>
    <name evidence="3" type="ORF">IQ63_37510</name>
</gene>
<name>A0A0L0JKX6_9ACTN</name>
<sequence>MDSEGHRADLGLAAVARRRAALARERADRAETAAERHELLATKTGQEIHTHIAMTHRRTAECHRASARLQDSFAFRAAAWAGGRGTRPRFMTVVAEACGTDSAAIALLDADQNQLAVAVSDQLSSTAQDLEYVLGEGPGQDVAAGHRPMHVSRPEIEARWPGYGASLIPLGIDSVAAVPLRTQDGCIGSLTVFNPRPADVRPARLAGIAEVLTHIVLLDPDADPDLYGGTDVRATVHQAVGALSEQIGCSIADALALIKARAFAEEVSPDIVARQILHGDRKLT</sequence>
<dbReference type="Gene3D" id="3.30.450.40">
    <property type="match status" value="1"/>
</dbReference>
<evidence type="ECO:0000313" key="3">
    <source>
        <dbReference type="EMBL" id="KND26263.1"/>
    </source>
</evidence>
<dbReference type="InterPro" id="IPR029016">
    <property type="entry name" value="GAF-like_dom_sf"/>
</dbReference>
<dbReference type="OrthoDB" id="4075938at2"/>
<feature type="domain" description="GAF" evidence="2">
    <location>
        <begin position="82"/>
        <end position="261"/>
    </location>
</feature>
<proteinExistence type="predicted"/>
<dbReference type="PATRIC" id="fig|42234.21.peg.7722"/>
<dbReference type="SUPFAM" id="SSF55781">
    <property type="entry name" value="GAF domain-like"/>
    <property type="match status" value="1"/>
</dbReference>
<dbReference type="Proteomes" id="UP000037151">
    <property type="component" value="Unassembled WGS sequence"/>
</dbReference>
<evidence type="ECO:0000256" key="1">
    <source>
        <dbReference type="SAM" id="Coils"/>
    </source>
</evidence>